<evidence type="ECO:0000259" key="1">
    <source>
        <dbReference type="PROSITE" id="PS50179"/>
    </source>
</evidence>
<dbReference type="OMA" id="NLPMFEE"/>
<dbReference type="GO" id="GO:0035091">
    <property type="term" value="F:phosphatidylinositol binding"/>
    <property type="evidence" value="ECO:0007669"/>
    <property type="project" value="InterPro"/>
</dbReference>
<dbReference type="GO" id="GO:0043130">
    <property type="term" value="F:ubiquitin binding"/>
    <property type="evidence" value="ECO:0007669"/>
    <property type="project" value="InterPro"/>
</dbReference>
<dbReference type="InParanoid" id="D8M276"/>
<dbReference type="Gene3D" id="1.25.40.90">
    <property type="match status" value="1"/>
</dbReference>
<keyword evidence="3" id="KW-1185">Reference proteome</keyword>
<accession>D8M276</accession>
<dbReference type="GeneID" id="24922533"/>
<dbReference type="Pfam" id="PF00790">
    <property type="entry name" value="VHS"/>
    <property type="match status" value="1"/>
</dbReference>
<dbReference type="CDD" id="cd03561">
    <property type="entry name" value="VHS"/>
    <property type="match status" value="1"/>
</dbReference>
<dbReference type="SMART" id="SM00288">
    <property type="entry name" value="VHS"/>
    <property type="match status" value="1"/>
</dbReference>
<protein>
    <recommendedName>
        <fullName evidence="1">VHS domain-containing protein</fullName>
    </recommendedName>
</protein>
<organism evidence="2">
    <name type="scientific">Blastocystis hominis</name>
    <dbReference type="NCBI Taxonomy" id="12968"/>
    <lineage>
        <taxon>Eukaryota</taxon>
        <taxon>Sar</taxon>
        <taxon>Stramenopiles</taxon>
        <taxon>Bigyra</taxon>
        <taxon>Opalozoa</taxon>
        <taxon>Opalinata</taxon>
        <taxon>Blastocystidae</taxon>
        <taxon>Blastocystis</taxon>
    </lineage>
</organism>
<dbReference type="InterPro" id="IPR044836">
    <property type="entry name" value="TOL_plant"/>
</dbReference>
<feature type="domain" description="VHS" evidence="1">
    <location>
        <begin position="8"/>
        <end position="138"/>
    </location>
</feature>
<reference evidence="2" key="1">
    <citation type="submission" date="2010-02" db="EMBL/GenBank/DDBJ databases">
        <title>Sequencing and annotation of the Blastocystis hominis genome.</title>
        <authorList>
            <person name="Wincker P."/>
        </authorList>
    </citation>
    <scope>NUCLEOTIDE SEQUENCE</scope>
    <source>
        <strain evidence="2">Singapore isolate B</strain>
    </source>
</reference>
<dbReference type="InterPro" id="IPR008942">
    <property type="entry name" value="ENTH_VHS"/>
</dbReference>
<dbReference type="Proteomes" id="UP000008312">
    <property type="component" value="Unassembled WGS sequence"/>
</dbReference>
<dbReference type="SUPFAM" id="SSF48464">
    <property type="entry name" value="ENTH/VHS domain"/>
    <property type="match status" value="1"/>
</dbReference>
<dbReference type="AlphaFoldDB" id="D8M276"/>
<name>D8M276_BLAHO</name>
<dbReference type="InterPro" id="IPR002014">
    <property type="entry name" value="VHS_dom"/>
</dbReference>
<dbReference type="EMBL" id="FN668647">
    <property type="protein sequence ID" value="CBK22165.2"/>
    <property type="molecule type" value="Genomic_DNA"/>
</dbReference>
<gene>
    <name evidence="2" type="ORF">GSBLH_T00006409001</name>
</gene>
<proteinExistence type="predicted"/>
<sequence>MSQLVYDATNADLEEPDWGMFITLCDNVNQRDDAYRQEIITALDSRLKSRSPKTVSHAITLLDTLEKNCFGPFHRLVCQKEFLDNLFRIAMKEQSPENWKKAADLIQCLALSFASVGKEFKLFGVLYRTLRNRGVEFQNEESVDLFTPNLSDEIVDNSTPNMHVRYTSPNAKLENDLHIVQRHMMKMQSLIVKRNRRGNIPENKQRELDDEDDFLSQCLIRLLEVTRCFDSLNIPETTRDLCKLLKNSIVQLLQANKDTSMDASKIQIYPEDMRRAEELEESEESDEDFFNWSVCSKWDWKGKENRMGVKI</sequence>
<dbReference type="OrthoDB" id="2018246at2759"/>
<evidence type="ECO:0000313" key="2">
    <source>
        <dbReference type="EMBL" id="CBK22165.2"/>
    </source>
</evidence>
<evidence type="ECO:0000313" key="3">
    <source>
        <dbReference type="Proteomes" id="UP000008312"/>
    </source>
</evidence>
<dbReference type="PANTHER" id="PTHR45898:SF4">
    <property type="entry name" value="TARGET OF MYB PROTEIN 1"/>
    <property type="match status" value="1"/>
</dbReference>
<dbReference type="PROSITE" id="PS50179">
    <property type="entry name" value="VHS"/>
    <property type="match status" value="1"/>
</dbReference>
<dbReference type="GO" id="GO:0043328">
    <property type="term" value="P:protein transport to vacuole involved in ubiquitin-dependent protein catabolic process via the multivesicular body sorting pathway"/>
    <property type="evidence" value="ECO:0007669"/>
    <property type="project" value="InterPro"/>
</dbReference>
<dbReference type="PANTHER" id="PTHR45898">
    <property type="entry name" value="TOM1-LIKE PROTEIN"/>
    <property type="match status" value="1"/>
</dbReference>
<dbReference type="RefSeq" id="XP_012896213.1">
    <property type="nucleotide sequence ID" value="XM_013040759.1"/>
</dbReference>